<feature type="region of interest" description="Disordered" evidence="1">
    <location>
        <begin position="730"/>
        <end position="751"/>
    </location>
</feature>
<dbReference type="InParanoid" id="A0A077ZTW4"/>
<keyword evidence="3" id="KW-1185">Reference proteome</keyword>
<feature type="compositionally biased region" description="Polar residues" evidence="1">
    <location>
        <begin position="404"/>
        <end position="418"/>
    </location>
</feature>
<dbReference type="Proteomes" id="UP000039865">
    <property type="component" value="Unassembled WGS sequence"/>
</dbReference>
<dbReference type="AlphaFoldDB" id="A0A077ZTW4"/>
<name>A0A077ZTW4_STYLE</name>
<feature type="compositionally biased region" description="Polar residues" evidence="1">
    <location>
        <begin position="428"/>
        <end position="442"/>
    </location>
</feature>
<feature type="compositionally biased region" description="Basic and acidic residues" evidence="1">
    <location>
        <begin position="29"/>
        <end position="42"/>
    </location>
</feature>
<reference evidence="2 3" key="1">
    <citation type="submission" date="2014-06" db="EMBL/GenBank/DDBJ databases">
        <authorList>
            <person name="Swart Estienne"/>
        </authorList>
    </citation>
    <scope>NUCLEOTIDE SEQUENCE [LARGE SCALE GENOMIC DNA]</scope>
    <source>
        <strain evidence="2 3">130c</strain>
    </source>
</reference>
<organism evidence="2 3">
    <name type="scientific">Stylonychia lemnae</name>
    <name type="common">Ciliate</name>
    <dbReference type="NCBI Taxonomy" id="5949"/>
    <lineage>
        <taxon>Eukaryota</taxon>
        <taxon>Sar</taxon>
        <taxon>Alveolata</taxon>
        <taxon>Ciliophora</taxon>
        <taxon>Intramacronucleata</taxon>
        <taxon>Spirotrichea</taxon>
        <taxon>Stichotrichia</taxon>
        <taxon>Sporadotrichida</taxon>
        <taxon>Oxytrichidae</taxon>
        <taxon>Stylonychinae</taxon>
        <taxon>Stylonychia</taxon>
    </lineage>
</organism>
<evidence type="ECO:0000313" key="3">
    <source>
        <dbReference type="Proteomes" id="UP000039865"/>
    </source>
</evidence>
<accession>A0A077ZTW4</accession>
<feature type="compositionally biased region" description="Polar residues" evidence="1">
    <location>
        <begin position="321"/>
        <end position="346"/>
    </location>
</feature>
<feature type="compositionally biased region" description="Basic and acidic residues" evidence="1">
    <location>
        <begin position="54"/>
        <end position="70"/>
    </location>
</feature>
<feature type="region of interest" description="Disordered" evidence="1">
    <location>
        <begin position="400"/>
        <end position="493"/>
    </location>
</feature>
<proteinExistence type="predicted"/>
<evidence type="ECO:0000256" key="1">
    <source>
        <dbReference type="SAM" id="MobiDB-lite"/>
    </source>
</evidence>
<sequence>MLETKSESSDEKSKLDVFQRAELKQAYHKVIKDPSNVKDTQGKKRKRHNTLDQTSKDNRKSKQFQYREPESPSMAQRKKKEHLIHERKMQLGGNNFEEEQQLILRDKKIYNHVVIDDIVNSEVRKCEIDLEECQPLLAQNTKTINHLEVNIRHLVKQKKARDEYISRINKMEEASKAIIASLKSGELLDPDNQNVPFQEQSVLQQLKTLRQRYNIKEVERDNQPLKTGQNGVIFSESLLSNKDLFLTYKKRKLMGDNTVEARKNRELINIKNKLQLQYQENRNIKKKKQSSITTNNCYTSAANHYSQKSEIDQNYFGQMHSRTSRVGSPSNFSQEFNTGQNSQRDLGNTRIESKRNSRLVSFIKQNQDEKSRNDVESQSYYQIEVQQGKQNNRSKIMSFRGSDRNVQPPNQYFNSSRVSSKENFDMQGPTTHKTQTKLQNTKSLKKNDSQLSDIIVEESYRQSHKKHTKLQTQSPNPQVKFEEKKSQHPVSHQMSNKDLILNEQQNYTVDSNINFNYNTKKNDIMQPRSKSVARQRYADNTNQPIRRKLVNNYQNIEEKNSTVPTLNLFNSQSPSRVNLSLTRTFKSNHKNDMSNNSYLNRPTNDTFFSLRKQTDQSDSIMNQILRKSLKNNQRGMNIMVNSSMQFQRKNQSLIDNNQSQSNKQLMTSNMRAQNMSINNIYQNMKTDVTDESTGEYCGNSTRNMVKQYLSNLATRPPTFNVNVLDARNIKPNRANSDLKRGQKNTSSSDLKIESSTKINNATFISHLENRSISTNRVNQKFNERTPSMSDKEYIEHIKSHPFRWQLQKNLQKIVDSRQEKRQVIEKILGNCNQIQEETEDQLQECEYKQLMNNLKIGNFKKLCDAIKEIEFADSTTLKVLYQYKQQSKFENEDNALEVQKEYKSGIMDPSRIAAQFERLMNVKKIVGKKKIVQENDKNYKQQRELKGLMSLC</sequence>
<evidence type="ECO:0000313" key="2">
    <source>
        <dbReference type="EMBL" id="CDW73333.1"/>
    </source>
</evidence>
<feature type="region of interest" description="Disordered" evidence="1">
    <location>
        <begin position="321"/>
        <end position="353"/>
    </location>
</feature>
<gene>
    <name evidence="2" type="primary">Contig7357.g7864</name>
    <name evidence="2" type="ORF">STYLEM_2309</name>
</gene>
<dbReference type="EMBL" id="CCKQ01002243">
    <property type="protein sequence ID" value="CDW73333.1"/>
    <property type="molecule type" value="Genomic_DNA"/>
</dbReference>
<feature type="region of interest" description="Disordered" evidence="1">
    <location>
        <begin position="29"/>
        <end position="82"/>
    </location>
</feature>
<protein>
    <submittedName>
        <fullName evidence="2">Uncharacterized protein</fullName>
    </submittedName>
</protein>